<evidence type="ECO:0000256" key="2">
    <source>
        <dbReference type="ARBA" id="ARBA00023274"/>
    </source>
</evidence>
<name>Q94Z02_PYLLI</name>
<dbReference type="RefSeq" id="NP_150401.1">
    <property type="nucleotide sequence ID" value="NC_003055.1"/>
</dbReference>
<dbReference type="GO" id="GO:0003735">
    <property type="term" value="F:structural constituent of ribosome"/>
    <property type="evidence" value="ECO:0007669"/>
    <property type="project" value="InterPro"/>
</dbReference>
<sequence length="154" mass="17703">MLIKTSIGYSKLSCLKKNFKSFSTENSLKIGNVFVKSTNKNIFCTLLDFKDKKVKTSCSLRVPEYKNEFNERVSLFKRGVLLGQLFGDKIIELGYTEVYIYLDYGINKARKGVVKGIGEKKIKISFIRLIKGYPHNGCRPAKLRRKKVRTKHKA</sequence>
<dbReference type="GO" id="GO:1990904">
    <property type="term" value="C:ribonucleoprotein complex"/>
    <property type="evidence" value="ECO:0007669"/>
    <property type="project" value="UniProtKB-KW"/>
</dbReference>
<protein>
    <submittedName>
        <fullName evidence="3">Ribosomal protein S11</fullName>
    </submittedName>
</protein>
<organism evidence="3">
    <name type="scientific">Pylaiella littoralis</name>
    <name type="common">Seaweed</name>
    <name type="synonym">Conferva littoralis</name>
    <dbReference type="NCBI Taxonomy" id="2885"/>
    <lineage>
        <taxon>Eukaryota</taxon>
        <taxon>Sar</taxon>
        <taxon>Stramenopiles</taxon>
        <taxon>Ochrophyta</taxon>
        <taxon>PX clade</taxon>
        <taxon>Phaeophyceae</taxon>
        <taxon>Ectocarpales</taxon>
        <taxon>Acinetosporaceae</taxon>
        <taxon>Pylaiella</taxon>
    </lineage>
</organism>
<dbReference type="GeneID" id="803759"/>
<reference evidence="3" key="1">
    <citation type="journal article" date="2001" name="J. Mol. Evol.">
        <title>The complete sequence of a brown algal mitochondrial genome, the ectocarpale Pylaiella littoralis (L.) Kjellm.</title>
        <authorList>
            <person name="Oudot M.P."/>
            <person name="Fontaine J.M."/>
            <person name="Rousvoal S."/>
            <person name="Kloareg B."/>
            <person name="Loiseaux-de Goer S."/>
        </authorList>
    </citation>
    <scope>NUCLEOTIDE SEQUENCE</scope>
</reference>
<geneLocation type="mitochondrion" evidence="3"/>
<keyword evidence="3" id="KW-0496">Mitochondrion</keyword>
<evidence type="ECO:0000313" key="3">
    <source>
        <dbReference type="EMBL" id="CAC50842.1"/>
    </source>
</evidence>
<accession>Q94Z02</accession>
<dbReference type="GO" id="GO:0006412">
    <property type="term" value="P:translation"/>
    <property type="evidence" value="ECO:0007669"/>
    <property type="project" value="InterPro"/>
</dbReference>
<evidence type="ECO:0000256" key="1">
    <source>
        <dbReference type="ARBA" id="ARBA00022980"/>
    </source>
</evidence>
<dbReference type="GO" id="GO:0005840">
    <property type="term" value="C:ribosome"/>
    <property type="evidence" value="ECO:0007669"/>
    <property type="project" value="UniProtKB-KW"/>
</dbReference>
<gene>
    <name evidence="3" type="primary">rps11</name>
</gene>
<dbReference type="AlphaFoldDB" id="Q94Z02"/>
<dbReference type="SUPFAM" id="SSF53137">
    <property type="entry name" value="Translational machinery components"/>
    <property type="match status" value="1"/>
</dbReference>
<dbReference type="InterPro" id="IPR036967">
    <property type="entry name" value="Ribosomal_uS11_sf"/>
</dbReference>
<proteinExistence type="predicted"/>
<dbReference type="EMBL" id="AJ277126">
    <property type="protein sequence ID" value="CAC50842.1"/>
    <property type="molecule type" value="Genomic_DNA"/>
</dbReference>
<keyword evidence="1 3" id="KW-0689">Ribosomal protein</keyword>
<dbReference type="Gene3D" id="3.30.420.80">
    <property type="entry name" value="Ribosomal protein S11"/>
    <property type="match status" value="1"/>
</dbReference>
<keyword evidence="2" id="KW-0687">Ribonucleoprotein</keyword>